<dbReference type="SMART" id="SM00342">
    <property type="entry name" value="HTH_ARAC"/>
    <property type="match status" value="1"/>
</dbReference>
<protein>
    <submittedName>
        <fullName evidence="4">Transcriptional regulator, AraC family with amidase-like domain</fullName>
    </submittedName>
</protein>
<dbReference type="STRING" id="266779.Meso_1501"/>
<organism evidence="4">
    <name type="scientific">Chelativorans sp. (strain BNC1)</name>
    <dbReference type="NCBI Taxonomy" id="266779"/>
    <lineage>
        <taxon>Bacteria</taxon>
        <taxon>Pseudomonadati</taxon>
        <taxon>Pseudomonadota</taxon>
        <taxon>Alphaproteobacteria</taxon>
        <taxon>Hyphomicrobiales</taxon>
        <taxon>Phyllobacteriaceae</taxon>
        <taxon>Chelativorans</taxon>
    </lineage>
</organism>
<dbReference type="PANTHER" id="PTHR43130:SF11">
    <property type="entry name" value="TRANSCRIPTIONAL REGULATORY PROTEIN"/>
    <property type="match status" value="1"/>
</dbReference>
<evidence type="ECO:0000259" key="3">
    <source>
        <dbReference type="PROSITE" id="PS01124"/>
    </source>
</evidence>
<gene>
    <name evidence="4" type="ordered locus">Meso_1501</name>
</gene>
<reference evidence="4" key="1">
    <citation type="submission" date="2006-06" db="EMBL/GenBank/DDBJ databases">
        <title>Complete sequence of chromosome of Chelativorans sp. BNC1.</title>
        <authorList>
            <consortium name="US DOE Joint Genome Institute"/>
            <person name="Copeland A."/>
            <person name="Lucas S."/>
            <person name="Lapidus A."/>
            <person name="Barry K."/>
            <person name="Detter J.C."/>
            <person name="Glavina del Rio T."/>
            <person name="Hammon N."/>
            <person name="Israni S."/>
            <person name="Dalin E."/>
            <person name="Tice H."/>
            <person name="Pitluck S."/>
            <person name="Chertkov O."/>
            <person name="Brettin T."/>
            <person name="Bruce D."/>
            <person name="Han C."/>
            <person name="Tapia R."/>
            <person name="Gilna P."/>
            <person name="Schmutz J."/>
            <person name="Larimer F."/>
            <person name="Land M."/>
            <person name="Hauser L."/>
            <person name="Kyrpides N."/>
            <person name="Mikhailova N."/>
            <person name="Richardson P."/>
        </authorList>
    </citation>
    <scope>NUCLEOTIDE SEQUENCE</scope>
    <source>
        <strain evidence="4">BNC1</strain>
    </source>
</reference>
<dbReference type="CDD" id="cd03138">
    <property type="entry name" value="GATase1_AraC_2"/>
    <property type="match status" value="1"/>
</dbReference>
<dbReference type="HOGENOM" id="CLU_000445_59_0_5"/>
<dbReference type="EMBL" id="CP000390">
    <property type="protein sequence ID" value="ABG62897.1"/>
    <property type="molecule type" value="Genomic_DNA"/>
</dbReference>
<dbReference type="InterPro" id="IPR029062">
    <property type="entry name" value="Class_I_gatase-like"/>
</dbReference>
<dbReference type="InterPro" id="IPR018060">
    <property type="entry name" value="HTH_AraC"/>
</dbReference>
<dbReference type="Pfam" id="PF12833">
    <property type="entry name" value="HTH_18"/>
    <property type="match status" value="1"/>
</dbReference>
<dbReference type="InterPro" id="IPR052158">
    <property type="entry name" value="INH-QAR"/>
</dbReference>
<sequence>MRDEIGPDTAARIQLLVVPETTPGTLYGLYELFDAVGVAWKDITGEAVNTPRLSPRIVSAGGTAFASPIGIPIVPHDALSAAGRAEVVIVPDLSLTQDHDPRGRWAEEAAWLRRRFDDGAVLCSVCTGSVLLAEAGLLEGVEATTHWGVTRLFSRYYPRVRLHAERILSPSGPEHRIVTCGGAGSWSDLALYLIARFCGPAEAVRLAKVFVLGDRSEGQLPFAAMGRVPPHSDAAVSRCQEWLADHYYEPNPVARMAALSGLPERTFKRRFKAATGYSPIDYVQALRIEEAKQMLETTGQPTDAVAHAVGYDDPAFFRRLFKRSTGVTPARYRQRYRFIGLAAKDVV</sequence>
<keyword evidence="1" id="KW-0805">Transcription regulation</keyword>
<dbReference type="PANTHER" id="PTHR43130">
    <property type="entry name" value="ARAC-FAMILY TRANSCRIPTIONAL REGULATOR"/>
    <property type="match status" value="1"/>
</dbReference>
<dbReference type="GO" id="GO:0043565">
    <property type="term" value="F:sequence-specific DNA binding"/>
    <property type="evidence" value="ECO:0007669"/>
    <property type="project" value="InterPro"/>
</dbReference>
<evidence type="ECO:0000313" key="4">
    <source>
        <dbReference type="EMBL" id="ABG62897.1"/>
    </source>
</evidence>
<dbReference type="eggNOG" id="COG4977">
    <property type="taxonomic scope" value="Bacteria"/>
</dbReference>
<keyword evidence="2" id="KW-0804">Transcription</keyword>
<dbReference type="InterPro" id="IPR009057">
    <property type="entry name" value="Homeodomain-like_sf"/>
</dbReference>
<dbReference type="KEGG" id="mes:Meso_1501"/>
<feature type="domain" description="HTH araC/xylS-type" evidence="3">
    <location>
        <begin position="237"/>
        <end position="335"/>
    </location>
</feature>
<evidence type="ECO:0000256" key="1">
    <source>
        <dbReference type="ARBA" id="ARBA00023015"/>
    </source>
</evidence>
<dbReference type="SUPFAM" id="SSF46689">
    <property type="entry name" value="Homeodomain-like"/>
    <property type="match status" value="2"/>
</dbReference>
<dbReference type="PROSITE" id="PS01124">
    <property type="entry name" value="HTH_ARAC_FAMILY_2"/>
    <property type="match status" value="1"/>
</dbReference>
<proteinExistence type="predicted"/>
<dbReference type="GO" id="GO:0003700">
    <property type="term" value="F:DNA-binding transcription factor activity"/>
    <property type="evidence" value="ECO:0007669"/>
    <property type="project" value="InterPro"/>
</dbReference>
<dbReference type="OrthoDB" id="9814125at2"/>
<name>Q11I78_CHESB</name>
<dbReference type="Gene3D" id="3.40.50.880">
    <property type="match status" value="1"/>
</dbReference>
<accession>Q11I78</accession>
<dbReference type="Gene3D" id="1.10.10.60">
    <property type="entry name" value="Homeodomain-like"/>
    <property type="match status" value="2"/>
</dbReference>
<dbReference type="AlphaFoldDB" id="Q11I78"/>
<dbReference type="SUPFAM" id="SSF52317">
    <property type="entry name" value="Class I glutamine amidotransferase-like"/>
    <property type="match status" value="1"/>
</dbReference>
<evidence type="ECO:0000256" key="2">
    <source>
        <dbReference type="ARBA" id="ARBA00023163"/>
    </source>
</evidence>